<dbReference type="InterPro" id="IPR053339">
    <property type="entry name" value="FAS1_domain_protein"/>
</dbReference>
<feature type="region of interest" description="Disordered" evidence="2">
    <location>
        <begin position="173"/>
        <end position="239"/>
    </location>
</feature>
<dbReference type="SUPFAM" id="SSF82153">
    <property type="entry name" value="FAS1 domain"/>
    <property type="match status" value="1"/>
</dbReference>
<dbReference type="RefSeq" id="XP_039134875.1">
    <property type="nucleotide sequence ID" value="XM_039278941.1"/>
</dbReference>
<evidence type="ECO:0000256" key="3">
    <source>
        <dbReference type="SAM" id="SignalP"/>
    </source>
</evidence>
<feature type="domain" description="FAS1" evidence="4">
    <location>
        <begin position="76"/>
        <end position="172"/>
    </location>
</feature>
<sequence>MCSLLSLSNKTMAKAFVFVVTLTLLLSLIIPSSAINKKDPKQEEILGMVRDMQIASYFTFATLINMVQASVPSNTTFFIPDDRSLSKIIIQQNNILQFLLRHSVPSLLPFAELSHLPKGTALPSNQPPYMIKISDENNKGIYLNNIKLISPDICKSGASFKCHGITGVFLPDAIRTPPPPKQAPEYHVGPPPPPPRPSPEPPAIRPPAAAAPPAQPAPVSASPIIAPTPMSSLPDEPLSSSSNVLHGAGWLLFLSIFVSLV</sequence>
<keyword evidence="3" id="KW-0732">Signal</keyword>
<dbReference type="InterPro" id="IPR036378">
    <property type="entry name" value="FAS1_dom_sf"/>
</dbReference>
<feature type="compositionally biased region" description="Low complexity" evidence="2">
    <location>
        <begin position="217"/>
        <end position="239"/>
    </location>
</feature>
<dbReference type="SMART" id="SM00554">
    <property type="entry name" value="FAS1"/>
    <property type="match status" value="1"/>
</dbReference>
<evidence type="ECO:0000313" key="6">
    <source>
        <dbReference type="RefSeq" id="XP_039134875.1"/>
    </source>
</evidence>
<evidence type="ECO:0000259" key="4">
    <source>
        <dbReference type="SMART" id="SM00554"/>
    </source>
</evidence>
<dbReference type="PANTHER" id="PTHR36069">
    <property type="entry name" value="EXPRESSED PROTEIN-RELATED"/>
    <property type="match status" value="1"/>
</dbReference>
<protein>
    <submittedName>
        <fullName evidence="6">FAS1 domain-containing protein SELMODRAFT_448915-like isoform X2</fullName>
    </submittedName>
</protein>
<name>A0AB40C527_DIOCR</name>
<dbReference type="Gene3D" id="2.30.180.10">
    <property type="entry name" value="FAS1 domain"/>
    <property type="match status" value="1"/>
</dbReference>
<reference evidence="6" key="1">
    <citation type="submission" date="2025-08" db="UniProtKB">
        <authorList>
            <consortium name="RefSeq"/>
        </authorList>
    </citation>
    <scope>IDENTIFICATION</scope>
</reference>
<evidence type="ECO:0000313" key="5">
    <source>
        <dbReference type="Proteomes" id="UP001515500"/>
    </source>
</evidence>
<dbReference type="PANTHER" id="PTHR36069:SF1">
    <property type="entry name" value="EXPRESSED PROTEIN"/>
    <property type="match status" value="1"/>
</dbReference>
<feature type="signal peptide" evidence="3">
    <location>
        <begin position="1"/>
        <end position="34"/>
    </location>
</feature>
<comment type="similarity">
    <text evidence="1">Belongs to the fasciclin-like AGP family.</text>
</comment>
<feature type="chain" id="PRO_5044335353" evidence="3">
    <location>
        <begin position="35"/>
        <end position="261"/>
    </location>
</feature>
<accession>A0AB40C527</accession>
<feature type="compositionally biased region" description="Pro residues" evidence="2">
    <location>
        <begin position="189"/>
        <end position="216"/>
    </location>
</feature>
<dbReference type="GeneID" id="120272177"/>
<dbReference type="Proteomes" id="UP001515500">
    <property type="component" value="Chromosome 11"/>
</dbReference>
<gene>
    <name evidence="6" type="primary">LOC120272177</name>
</gene>
<organism evidence="5 6">
    <name type="scientific">Dioscorea cayennensis subsp. rotundata</name>
    <name type="common">White Guinea yam</name>
    <name type="synonym">Dioscorea rotundata</name>
    <dbReference type="NCBI Taxonomy" id="55577"/>
    <lineage>
        <taxon>Eukaryota</taxon>
        <taxon>Viridiplantae</taxon>
        <taxon>Streptophyta</taxon>
        <taxon>Embryophyta</taxon>
        <taxon>Tracheophyta</taxon>
        <taxon>Spermatophyta</taxon>
        <taxon>Magnoliopsida</taxon>
        <taxon>Liliopsida</taxon>
        <taxon>Dioscoreales</taxon>
        <taxon>Dioscoreaceae</taxon>
        <taxon>Dioscorea</taxon>
    </lineage>
</organism>
<evidence type="ECO:0000256" key="2">
    <source>
        <dbReference type="SAM" id="MobiDB-lite"/>
    </source>
</evidence>
<evidence type="ECO:0000256" key="1">
    <source>
        <dbReference type="ARBA" id="ARBA00007843"/>
    </source>
</evidence>
<dbReference type="AlphaFoldDB" id="A0AB40C527"/>
<proteinExistence type="inferred from homology"/>
<dbReference type="InterPro" id="IPR000782">
    <property type="entry name" value="FAS1_domain"/>
</dbReference>
<keyword evidence="5" id="KW-1185">Reference proteome</keyword>